<evidence type="ECO:0000313" key="6">
    <source>
        <dbReference type="Proteomes" id="UP000636800"/>
    </source>
</evidence>
<gene>
    <name evidence="5" type="ORF">HPP92_009219</name>
    <name evidence="4" type="ORF">HPP92_009423</name>
</gene>
<feature type="compositionally biased region" description="Polar residues" evidence="2">
    <location>
        <begin position="189"/>
        <end position="206"/>
    </location>
</feature>
<evidence type="ECO:0000313" key="5">
    <source>
        <dbReference type="EMBL" id="KAG0487124.1"/>
    </source>
</evidence>
<dbReference type="Proteomes" id="UP000636800">
    <property type="component" value="Unassembled WGS sequence"/>
</dbReference>
<comment type="caution">
    <text evidence="4">The sequence shown here is derived from an EMBL/GenBank/DDBJ whole genome shotgun (WGS) entry which is preliminary data.</text>
</comment>
<evidence type="ECO:0000256" key="2">
    <source>
        <dbReference type="SAM" id="MobiDB-lite"/>
    </source>
</evidence>
<proteinExistence type="inferred from homology"/>
<dbReference type="AlphaFoldDB" id="A0A835R6J1"/>
<keyword evidence="6" id="KW-1185">Reference proteome</keyword>
<evidence type="ECO:0000256" key="1">
    <source>
        <dbReference type="ARBA" id="ARBA00007945"/>
    </source>
</evidence>
<evidence type="ECO:0000259" key="3">
    <source>
        <dbReference type="Pfam" id="PF05030"/>
    </source>
</evidence>
<dbReference type="EMBL" id="JADCNM010000004">
    <property type="protein sequence ID" value="KAG0487124.1"/>
    <property type="molecule type" value="Genomic_DNA"/>
</dbReference>
<dbReference type="Proteomes" id="UP000639772">
    <property type="component" value="Unassembled WGS sequence"/>
</dbReference>
<feature type="region of interest" description="Disordered" evidence="2">
    <location>
        <begin position="146"/>
        <end position="229"/>
    </location>
</feature>
<evidence type="ECO:0000313" key="7">
    <source>
        <dbReference type="Proteomes" id="UP000639772"/>
    </source>
</evidence>
<feature type="compositionally biased region" description="Polar residues" evidence="2">
    <location>
        <begin position="168"/>
        <end position="177"/>
    </location>
</feature>
<sequence length="229" mass="24776">MQQPTHPMAPISPASITTEQIQKYLDENKQLILAILDNQNLGKLAECAQYQAQLQKNLLFLAAIADAQPPTPSVRPQMIPQPMMQQQGGPFGQQVSAFPPRPAMQFNTPQIYEQRPQHQPQLMPFPGHMSLRPGVINGLHSMHAAQISQGGRSDLPPGSAMSELPRGSTPSSSSMEGQVSKLDTRKQTVADSATTSVADGQRSSATEHGVGEVAEAPTYQKRSEDSKTS</sequence>
<evidence type="ECO:0000313" key="4">
    <source>
        <dbReference type="EMBL" id="KAG0485344.1"/>
    </source>
</evidence>
<comment type="similarity">
    <text evidence="1">Belongs to the SS18 family.</text>
</comment>
<reference evidence="6 7" key="1">
    <citation type="journal article" date="2020" name="Nat. Food">
        <title>A phased Vanilla planifolia genome enables genetic improvement of flavour and production.</title>
        <authorList>
            <person name="Hasing T."/>
            <person name="Tang H."/>
            <person name="Brym M."/>
            <person name="Khazi F."/>
            <person name="Huang T."/>
            <person name="Chambers A.H."/>
        </authorList>
    </citation>
    <scope>NUCLEOTIDE SEQUENCE [LARGE SCALE GENOMIC DNA]</scope>
    <source>
        <tissue evidence="4">Leaf</tissue>
    </source>
</reference>
<dbReference type="Pfam" id="PF05030">
    <property type="entry name" value="SSXT"/>
    <property type="match status" value="1"/>
</dbReference>
<dbReference type="OrthoDB" id="10265171at2759"/>
<dbReference type="InterPro" id="IPR007726">
    <property type="entry name" value="SS18_N"/>
</dbReference>
<dbReference type="EMBL" id="JADCNL010000004">
    <property type="protein sequence ID" value="KAG0485344.1"/>
    <property type="molecule type" value="Genomic_DNA"/>
</dbReference>
<feature type="domain" description="SS18 N-terminal" evidence="3">
    <location>
        <begin position="15"/>
        <end position="69"/>
    </location>
</feature>
<accession>A0A835R6J1</accession>
<name>A0A835R6J1_VANPL</name>
<protein>
    <recommendedName>
        <fullName evidence="3">SS18 N-terminal domain-containing protein</fullName>
    </recommendedName>
</protein>
<organism evidence="4 6">
    <name type="scientific">Vanilla planifolia</name>
    <name type="common">Vanilla</name>
    <dbReference type="NCBI Taxonomy" id="51239"/>
    <lineage>
        <taxon>Eukaryota</taxon>
        <taxon>Viridiplantae</taxon>
        <taxon>Streptophyta</taxon>
        <taxon>Embryophyta</taxon>
        <taxon>Tracheophyta</taxon>
        <taxon>Spermatophyta</taxon>
        <taxon>Magnoliopsida</taxon>
        <taxon>Liliopsida</taxon>
        <taxon>Asparagales</taxon>
        <taxon>Orchidaceae</taxon>
        <taxon>Vanilloideae</taxon>
        <taxon>Vanilleae</taxon>
        <taxon>Vanilla</taxon>
    </lineage>
</organism>